<dbReference type="InterPro" id="IPR022742">
    <property type="entry name" value="Hydrolase_4"/>
</dbReference>
<dbReference type="GO" id="GO:0016787">
    <property type="term" value="F:hydrolase activity"/>
    <property type="evidence" value="ECO:0007669"/>
    <property type="project" value="UniProtKB-KW"/>
</dbReference>
<dbReference type="InterPro" id="IPR029058">
    <property type="entry name" value="AB_hydrolase_fold"/>
</dbReference>
<dbReference type="Proteomes" id="UP000336646">
    <property type="component" value="Unassembled WGS sequence"/>
</dbReference>
<keyword evidence="2" id="KW-0378">Hydrolase</keyword>
<reference evidence="2 3" key="1">
    <citation type="submission" date="2018-12" db="EMBL/GenBank/DDBJ databases">
        <title>Corynebacterium sanguinis sp. nov., a clinically-associated and environmental corynebacterium.</title>
        <authorList>
            <person name="Gonzales-Siles L."/>
            <person name="Jaen-Luchoro D."/>
            <person name="Cardew S."/>
            <person name="Inganas E."/>
            <person name="Ohlen M."/>
            <person name="Jensie-Markopolous S."/>
            <person name="Pinyeiro-Iglesias B."/>
            <person name="Molin K."/>
            <person name="Skovbjerg S."/>
            <person name="Svensson-Stadler L."/>
            <person name="Funke G."/>
            <person name="Moore E.R.B."/>
        </authorList>
    </citation>
    <scope>NUCLEOTIDE SEQUENCE [LARGE SCALE GENOMIC DNA]</scope>
    <source>
        <strain evidence="2 3">58734</strain>
    </source>
</reference>
<dbReference type="RefSeq" id="WP_136652523.1">
    <property type="nucleotide sequence ID" value="NZ_JALXLI010000032.1"/>
</dbReference>
<comment type="caution">
    <text evidence="2">The sequence shown here is derived from an EMBL/GenBank/DDBJ whole genome shotgun (WGS) entry which is preliminary data.</text>
</comment>
<protein>
    <submittedName>
        <fullName evidence="2">Alpha/beta fold hydrolase</fullName>
    </submittedName>
</protein>
<accession>A0A6C1TUG0</accession>
<proteinExistence type="predicted"/>
<dbReference type="InterPro" id="IPR017208">
    <property type="entry name" value="UCP037442_abhydr"/>
</dbReference>
<dbReference type="EMBL" id="RXIR01000033">
    <property type="protein sequence ID" value="TVS26222.1"/>
    <property type="molecule type" value="Genomic_DNA"/>
</dbReference>
<evidence type="ECO:0000259" key="1">
    <source>
        <dbReference type="Pfam" id="PF12146"/>
    </source>
</evidence>
<dbReference type="SUPFAM" id="SSF53474">
    <property type="entry name" value="alpha/beta-Hydrolases"/>
    <property type="match status" value="1"/>
</dbReference>
<name>A0A6C1TUG0_9CORY</name>
<dbReference type="OrthoDB" id="4536625at2"/>
<dbReference type="Gene3D" id="3.40.50.1820">
    <property type="entry name" value="alpha/beta hydrolase"/>
    <property type="match status" value="1"/>
</dbReference>
<dbReference type="Pfam" id="PF12146">
    <property type="entry name" value="Hydrolase_4"/>
    <property type="match status" value="1"/>
</dbReference>
<sequence length="285" mass="31317">MANNVDITLPDNSTSTVALYPAPNSGKPLVVIWPGFGMGARYYRPIAEWLAERGFPAAVGELRGQGTSTAVASRSQSWSYHTMATEDYPLTITAAKDSLGLPHDHPVIFLTHSMGGQIGTLFFANSVAQELNVLGLMGVGTGSPYYKTFNPATKRRLFIGARFMAAVSRVLGYWPDGRLDIAGYGRQSGKHVGEWARLSRTNLVDHIDGNDYTSALLNVTAPVLYTRFNNDEDCTIASAEALAEHIPTAHPKVEELQGDLGHNRWAREPEIVGRRFIRFYEENFA</sequence>
<evidence type="ECO:0000313" key="2">
    <source>
        <dbReference type="EMBL" id="TVS26222.1"/>
    </source>
</evidence>
<dbReference type="AlphaFoldDB" id="A0A6C1TUG0"/>
<organism evidence="2 3">
    <name type="scientific">Corynebacterium sanguinis</name>
    <dbReference type="NCBI Taxonomy" id="2594913"/>
    <lineage>
        <taxon>Bacteria</taxon>
        <taxon>Bacillati</taxon>
        <taxon>Actinomycetota</taxon>
        <taxon>Actinomycetes</taxon>
        <taxon>Mycobacteriales</taxon>
        <taxon>Corynebacteriaceae</taxon>
        <taxon>Corynebacterium</taxon>
    </lineage>
</organism>
<feature type="domain" description="Serine aminopeptidase S33" evidence="1">
    <location>
        <begin position="27"/>
        <end position="125"/>
    </location>
</feature>
<dbReference type="PIRSF" id="PIRSF037442">
    <property type="entry name" value="UCP037442_abhydr"/>
    <property type="match status" value="1"/>
</dbReference>
<gene>
    <name evidence="2" type="ORF">EKI59_11020</name>
</gene>
<evidence type="ECO:0000313" key="3">
    <source>
        <dbReference type="Proteomes" id="UP000336646"/>
    </source>
</evidence>